<dbReference type="AlphaFoldDB" id="A0A2T1E297"/>
<name>A0A2T1E297_9CYAN</name>
<dbReference type="EMBL" id="PVWK01000099">
    <property type="protein sequence ID" value="PSB26867.1"/>
    <property type="molecule type" value="Genomic_DNA"/>
</dbReference>
<feature type="compositionally biased region" description="Low complexity" evidence="1">
    <location>
        <begin position="127"/>
        <end position="140"/>
    </location>
</feature>
<protein>
    <submittedName>
        <fullName evidence="2">Uncharacterized protein</fullName>
    </submittedName>
</protein>
<keyword evidence="3" id="KW-1185">Reference proteome</keyword>
<feature type="compositionally biased region" description="Polar residues" evidence="1">
    <location>
        <begin position="39"/>
        <end position="54"/>
    </location>
</feature>
<reference evidence="2 3" key="2">
    <citation type="submission" date="2018-03" db="EMBL/GenBank/DDBJ databases">
        <title>The ancient ancestry and fast evolution of plastids.</title>
        <authorList>
            <person name="Moore K.R."/>
            <person name="Magnabosco C."/>
            <person name="Momper L."/>
            <person name="Gold D.A."/>
            <person name="Bosak T."/>
            <person name="Fournier G.P."/>
        </authorList>
    </citation>
    <scope>NUCLEOTIDE SEQUENCE [LARGE SCALE GENOMIC DNA]</scope>
    <source>
        <strain evidence="2 3">ULC18</strain>
    </source>
</reference>
<reference evidence="3" key="1">
    <citation type="submission" date="2018-02" db="EMBL/GenBank/DDBJ databases">
        <authorList>
            <person name="Moore K."/>
            <person name="Momper L."/>
        </authorList>
    </citation>
    <scope>NUCLEOTIDE SEQUENCE [LARGE SCALE GENOMIC DNA]</scope>
    <source>
        <strain evidence="3">ULC18</strain>
    </source>
</reference>
<organism evidence="2 3">
    <name type="scientific">Stenomitos frigidus ULC18</name>
    <dbReference type="NCBI Taxonomy" id="2107698"/>
    <lineage>
        <taxon>Bacteria</taxon>
        <taxon>Bacillati</taxon>
        <taxon>Cyanobacteriota</taxon>
        <taxon>Cyanophyceae</taxon>
        <taxon>Leptolyngbyales</taxon>
        <taxon>Leptolyngbyaceae</taxon>
        <taxon>Stenomitos</taxon>
    </lineage>
</organism>
<feature type="region of interest" description="Disordered" evidence="1">
    <location>
        <begin position="126"/>
        <end position="154"/>
    </location>
</feature>
<gene>
    <name evidence="2" type="ORF">C7B82_18660</name>
</gene>
<dbReference type="Proteomes" id="UP000239576">
    <property type="component" value="Unassembled WGS sequence"/>
</dbReference>
<feature type="region of interest" description="Disordered" evidence="1">
    <location>
        <begin position="35"/>
        <end position="58"/>
    </location>
</feature>
<proteinExistence type="predicted"/>
<sequence length="415" mass="45254">MIWSSLLFSSPAWSTPKTTTLTRAALLPRPIAAHASIADTPSTSRQQGLPSTTGRSRRYRAASLLPLRSLQATSGVDSGALSSPPFSDSTTPTIAQENIPVLADSDNSAPPPAERDPELGVLRLQAPRSPSTTPTGDPPGQIRPGLKPCASGAQPDPELGCLPLQALPPPPPPRQPVVYLIARVDYFRSSNVFSATDPVNDGLVRPGLTLFTAPALGPNTYFVASVDSNLIRYNTQSQIDYNELRFRAGIFQRLSPTMFGEIGWSNQQLFIAGSKIPGLPVGTRFLNDHGIRFELSRRDQLSKRLSLNTFYQLRLSFADPDIRSRVLNSFIASFNYDYQTNLQLGLDYQFALANFTAIQRDDRYHQVAARLTYTAFRNTQMNVFVGYSFGGSSDPTVGFNGLILGVSLTVNLGLF</sequence>
<accession>A0A2T1E297</accession>
<evidence type="ECO:0000313" key="2">
    <source>
        <dbReference type="EMBL" id="PSB26867.1"/>
    </source>
</evidence>
<evidence type="ECO:0000256" key="1">
    <source>
        <dbReference type="SAM" id="MobiDB-lite"/>
    </source>
</evidence>
<comment type="caution">
    <text evidence="2">The sequence shown here is derived from an EMBL/GenBank/DDBJ whole genome shotgun (WGS) entry which is preliminary data.</text>
</comment>
<evidence type="ECO:0000313" key="3">
    <source>
        <dbReference type="Proteomes" id="UP000239576"/>
    </source>
</evidence>